<dbReference type="InterPro" id="IPR012337">
    <property type="entry name" value="RNaseH-like_sf"/>
</dbReference>
<evidence type="ECO:0000313" key="3">
    <source>
        <dbReference type="Proteomes" id="UP000237271"/>
    </source>
</evidence>
<dbReference type="PANTHER" id="PTHR42648">
    <property type="entry name" value="TRANSPOSASE, PUTATIVE-RELATED"/>
    <property type="match status" value="1"/>
</dbReference>
<proteinExistence type="predicted"/>
<dbReference type="InterPro" id="IPR036397">
    <property type="entry name" value="RNaseH_sf"/>
</dbReference>
<dbReference type="Gene3D" id="3.30.420.10">
    <property type="entry name" value="Ribonuclease H-like superfamily/Ribonuclease H"/>
    <property type="match status" value="1"/>
</dbReference>
<dbReference type="Pfam" id="PF25597">
    <property type="entry name" value="SH3_retrovirus"/>
    <property type="match status" value="1"/>
</dbReference>
<protein>
    <recommendedName>
        <fullName evidence="1">Integrase catalytic domain-containing protein</fullName>
    </recommendedName>
</protein>
<dbReference type="Proteomes" id="UP000237271">
    <property type="component" value="Unassembled WGS sequence"/>
</dbReference>
<dbReference type="Pfam" id="PF13976">
    <property type="entry name" value="gag_pre-integrs"/>
    <property type="match status" value="1"/>
</dbReference>
<dbReference type="EMBL" id="NCKW01016941">
    <property type="protein sequence ID" value="POM60091.1"/>
    <property type="molecule type" value="Genomic_DNA"/>
</dbReference>
<dbReference type="AlphaFoldDB" id="A0A2P4X3G9"/>
<organism evidence="2 3">
    <name type="scientific">Phytophthora palmivora</name>
    <dbReference type="NCBI Taxonomy" id="4796"/>
    <lineage>
        <taxon>Eukaryota</taxon>
        <taxon>Sar</taxon>
        <taxon>Stramenopiles</taxon>
        <taxon>Oomycota</taxon>
        <taxon>Peronosporomycetes</taxon>
        <taxon>Peronosporales</taxon>
        <taxon>Peronosporaceae</taxon>
        <taxon>Phytophthora</taxon>
    </lineage>
</organism>
<dbReference type="GO" id="GO:0015074">
    <property type="term" value="P:DNA integration"/>
    <property type="evidence" value="ECO:0007669"/>
    <property type="project" value="InterPro"/>
</dbReference>
<feature type="domain" description="Integrase catalytic" evidence="1">
    <location>
        <begin position="28"/>
        <end position="237"/>
    </location>
</feature>
<dbReference type="InterPro" id="IPR057670">
    <property type="entry name" value="SH3_retrovirus"/>
</dbReference>
<dbReference type="GO" id="GO:0003676">
    <property type="term" value="F:nucleic acid binding"/>
    <property type="evidence" value="ECO:0007669"/>
    <property type="project" value="InterPro"/>
</dbReference>
<comment type="caution">
    <text evidence="2">The sequence shown here is derived from an EMBL/GenBank/DDBJ whole genome shotgun (WGS) entry which is preliminary data.</text>
</comment>
<reference evidence="2 3" key="1">
    <citation type="journal article" date="2017" name="Genome Biol. Evol.">
        <title>Phytophthora megakarya and P. palmivora, closely related causal agents of cacao black pod rot, underwent increases in genome sizes and gene numbers by different mechanisms.</title>
        <authorList>
            <person name="Ali S.S."/>
            <person name="Shao J."/>
            <person name="Lary D.J."/>
            <person name="Kronmiller B."/>
            <person name="Shen D."/>
            <person name="Strem M.D."/>
            <person name="Amoako-Attah I."/>
            <person name="Akrofi A.Y."/>
            <person name="Begoude B.A."/>
            <person name="Ten Hoopen G.M."/>
            <person name="Coulibaly K."/>
            <person name="Kebe B.I."/>
            <person name="Melnick R.L."/>
            <person name="Guiltinan M.J."/>
            <person name="Tyler B.M."/>
            <person name="Meinhardt L.W."/>
            <person name="Bailey B.A."/>
        </authorList>
    </citation>
    <scope>NUCLEOTIDE SEQUENCE [LARGE SCALE GENOMIC DNA]</scope>
    <source>
        <strain evidence="3">sbr112.9</strain>
    </source>
</reference>
<keyword evidence="3" id="KW-1185">Reference proteome</keyword>
<dbReference type="InterPro" id="IPR025724">
    <property type="entry name" value="GAG-pre-integrase_dom"/>
</dbReference>
<dbReference type="OrthoDB" id="113784at2759"/>
<accession>A0A2P4X3G9</accession>
<name>A0A2P4X3G9_9STRA</name>
<dbReference type="PANTHER" id="PTHR42648:SF24">
    <property type="entry name" value="INTEGRASE CATALYTIC DOMAIN-CONTAINING PROTEIN"/>
    <property type="match status" value="1"/>
</dbReference>
<dbReference type="SUPFAM" id="SSF53098">
    <property type="entry name" value="Ribonuclease H-like"/>
    <property type="match status" value="1"/>
</dbReference>
<gene>
    <name evidence="2" type="ORF">PHPALM_31091</name>
</gene>
<dbReference type="InterPro" id="IPR001584">
    <property type="entry name" value="Integrase_cat-core"/>
</dbReference>
<evidence type="ECO:0000313" key="2">
    <source>
        <dbReference type="EMBL" id="POM60091.1"/>
    </source>
</evidence>
<evidence type="ECO:0000259" key="1">
    <source>
        <dbReference type="PROSITE" id="PS50994"/>
    </source>
</evidence>
<sequence length="365" mass="41608">MQLVLKKRRGHYWLDATPVVSTNSICAASSSPNQDKLLVWHMRLDHFNAQAIKKMVELDMVEGMDTLTLADFKKPFRCIACQRAKQKRMTYNRQQEKRRKECYARLMSDVCHVGILTPGGNIYFQLIQDQASRFKWRFLLKDKSEAPQSFVNKKLTSFLTGNGIELLTANAYTPKENCPVEKVIGSLMNKVRAANEASMLIEYLWGKVLGYIVEVDNMSATKALNGITPFEKRFGSKPQVKDLHVFIISQEERSSKLDMLADPGVSLGYAKTSLGYRILDLCTGKLIERRDVVFYGDLAADHNYLQNLTDKTYSNAEIERPDHIEFASLPVSYVHMPVVPQDESSDDGEQNLTSCADEMERLQWE</sequence>
<dbReference type="PROSITE" id="PS50994">
    <property type="entry name" value="INTEGRASE"/>
    <property type="match status" value="1"/>
</dbReference>
<dbReference type="InterPro" id="IPR039537">
    <property type="entry name" value="Retrotran_Ty1/copia-like"/>
</dbReference>